<dbReference type="HOGENOM" id="CLU_1734719_0_0_1"/>
<accession>M1D851</accession>
<evidence type="ECO:0000313" key="3">
    <source>
        <dbReference type="Proteomes" id="UP000011115"/>
    </source>
</evidence>
<proteinExistence type="predicted"/>
<dbReference type="EnsemblPlants" id="PGSC0003DMT400084825">
    <property type="protein sequence ID" value="PGSC0003DMT400084825"/>
    <property type="gene ID" value="PGSC0003DMG400034396"/>
</dbReference>
<feature type="transmembrane region" description="Helical" evidence="1">
    <location>
        <begin position="62"/>
        <end position="91"/>
    </location>
</feature>
<reference evidence="3" key="1">
    <citation type="journal article" date="2011" name="Nature">
        <title>Genome sequence and analysis of the tuber crop potato.</title>
        <authorList>
            <consortium name="The Potato Genome Sequencing Consortium"/>
        </authorList>
    </citation>
    <scope>NUCLEOTIDE SEQUENCE [LARGE SCALE GENOMIC DNA]</scope>
    <source>
        <strain evidence="3">cv. DM1-3 516 R44</strain>
    </source>
</reference>
<keyword evidence="3" id="KW-1185">Reference proteome</keyword>
<evidence type="ECO:0000313" key="2">
    <source>
        <dbReference type="EnsemblPlants" id="PGSC0003DMT400084825"/>
    </source>
</evidence>
<dbReference type="Proteomes" id="UP000011115">
    <property type="component" value="Unassembled WGS sequence"/>
</dbReference>
<reference evidence="2" key="2">
    <citation type="submission" date="2015-06" db="UniProtKB">
        <authorList>
            <consortium name="EnsemblPlants"/>
        </authorList>
    </citation>
    <scope>IDENTIFICATION</scope>
    <source>
        <strain evidence="2">DM1-3 516 R44</strain>
    </source>
</reference>
<organism evidence="2 3">
    <name type="scientific">Solanum tuberosum</name>
    <name type="common">Potato</name>
    <dbReference type="NCBI Taxonomy" id="4113"/>
    <lineage>
        <taxon>Eukaryota</taxon>
        <taxon>Viridiplantae</taxon>
        <taxon>Streptophyta</taxon>
        <taxon>Embryophyta</taxon>
        <taxon>Tracheophyta</taxon>
        <taxon>Spermatophyta</taxon>
        <taxon>Magnoliopsida</taxon>
        <taxon>eudicotyledons</taxon>
        <taxon>Gunneridae</taxon>
        <taxon>Pentapetalae</taxon>
        <taxon>asterids</taxon>
        <taxon>lamiids</taxon>
        <taxon>Solanales</taxon>
        <taxon>Solanaceae</taxon>
        <taxon>Solanoideae</taxon>
        <taxon>Solaneae</taxon>
        <taxon>Solanum</taxon>
    </lineage>
</organism>
<sequence length="151" mass="16867">MLQPFMNFQFARHFGDAHLCRRLFSDARMALLSAEVYKTSSSLVGAKGDPDQDCRPIRICPLLFWLLMLMQGYIAILVTIPLLPAIIIAIVDPFGASPSFTFHHRVGFFPELAFGNFWQAEESLGGLPSDLGDHKLFFSSTSSALPLIFAW</sequence>
<dbReference type="Gramene" id="PGSC0003DMT400084825">
    <property type="protein sequence ID" value="PGSC0003DMT400084825"/>
    <property type="gene ID" value="PGSC0003DMG400034396"/>
</dbReference>
<dbReference type="PaxDb" id="4113-PGSC0003DMT400084825"/>
<dbReference type="AlphaFoldDB" id="M1D851"/>
<protein>
    <submittedName>
        <fullName evidence="2">Uncharacterized protein</fullName>
    </submittedName>
</protein>
<keyword evidence="1" id="KW-0472">Membrane</keyword>
<keyword evidence="1" id="KW-0812">Transmembrane</keyword>
<name>M1D851_SOLTU</name>
<dbReference type="InParanoid" id="M1D851"/>
<evidence type="ECO:0000256" key="1">
    <source>
        <dbReference type="SAM" id="Phobius"/>
    </source>
</evidence>
<keyword evidence="1" id="KW-1133">Transmembrane helix</keyword>